<organism evidence="3 4">
    <name type="scientific">Alkalihalobacterium chitinilyticum</name>
    <dbReference type="NCBI Taxonomy" id="2980103"/>
    <lineage>
        <taxon>Bacteria</taxon>
        <taxon>Bacillati</taxon>
        <taxon>Bacillota</taxon>
        <taxon>Bacilli</taxon>
        <taxon>Bacillales</taxon>
        <taxon>Bacillaceae</taxon>
        <taxon>Alkalihalobacterium</taxon>
    </lineage>
</organism>
<reference evidence="3" key="1">
    <citation type="submission" date="2024-05" db="EMBL/GenBank/DDBJ databases">
        <title>Alkalihalobacillus sp. strain MEB203 novel alkaliphilic bacterium from Lonar Lake, India.</title>
        <authorList>
            <person name="Joshi A."/>
            <person name="Thite S."/>
            <person name="Mengade P."/>
        </authorList>
    </citation>
    <scope>NUCLEOTIDE SEQUENCE</scope>
    <source>
        <strain evidence="3">MEB 203</strain>
    </source>
</reference>
<sequence length="80" mass="8857">MNGGNIRQLRQKKGMSLDRLSELSGVSKSYLSYIERGLQTNPSISVLEKMSQALGVELLYLIEVINTDSEGEGEKHPTSM</sequence>
<keyword evidence="1" id="KW-0238">DNA-binding</keyword>
<feature type="domain" description="HTH cro/C1-type" evidence="2">
    <location>
        <begin position="6"/>
        <end position="61"/>
    </location>
</feature>
<gene>
    <name evidence="3" type="ORF">N7Z68_10275</name>
</gene>
<dbReference type="Pfam" id="PF01381">
    <property type="entry name" value="HTH_3"/>
    <property type="match status" value="1"/>
</dbReference>
<name>A0ABT5VGB2_9BACI</name>
<dbReference type="PANTHER" id="PTHR46797:SF1">
    <property type="entry name" value="METHYLPHOSPHONATE SYNTHASE"/>
    <property type="match status" value="1"/>
</dbReference>
<dbReference type="RefSeq" id="WP_275118390.1">
    <property type="nucleotide sequence ID" value="NZ_JAOTPO010000006.1"/>
</dbReference>
<comment type="caution">
    <text evidence="3">The sequence shown here is derived from an EMBL/GenBank/DDBJ whole genome shotgun (WGS) entry which is preliminary data.</text>
</comment>
<evidence type="ECO:0000259" key="2">
    <source>
        <dbReference type="PROSITE" id="PS50943"/>
    </source>
</evidence>
<evidence type="ECO:0000256" key="1">
    <source>
        <dbReference type="ARBA" id="ARBA00023125"/>
    </source>
</evidence>
<accession>A0ABT5VGB2</accession>
<dbReference type="InterPro" id="IPR001387">
    <property type="entry name" value="Cro/C1-type_HTH"/>
</dbReference>
<keyword evidence="4" id="KW-1185">Reference proteome</keyword>
<dbReference type="Proteomes" id="UP001148125">
    <property type="component" value="Unassembled WGS sequence"/>
</dbReference>
<dbReference type="CDD" id="cd00093">
    <property type="entry name" value="HTH_XRE"/>
    <property type="match status" value="1"/>
</dbReference>
<evidence type="ECO:0000313" key="4">
    <source>
        <dbReference type="Proteomes" id="UP001148125"/>
    </source>
</evidence>
<dbReference type="PANTHER" id="PTHR46797">
    <property type="entry name" value="HTH-TYPE TRANSCRIPTIONAL REGULATOR"/>
    <property type="match status" value="1"/>
</dbReference>
<dbReference type="PROSITE" id="PS50943">
    <property type="entry name" value="HTH_CROC1"/>
    <property type="match status" value="1"/>
</dbReference>
<evidence type="ECO:0000313" key="3">
    <source>
        <dbReference type="EMBL" id="MDE5413772.1"/>
    </source>
</evidence>
<proteinExistence type="predicted"/>
<dbReference type="EMBL" id="JAOTPO010000006">
    <property type="protein sequence ID" value="MDE5413772.1"/>
    <property type="molecule type" value="Genomic_DNA"/>
</dbReference>
<dbReference type="InterPro" id="IPR010982">
    <property type="entry name" value="Lambda_DNA-bd_dom_sf"/>
</dbReference>
<dbReference type="SUPFAM" id="SSF47413">
    <property type="entry name" value="lambda repressor-like DNA-binding domains"/>
    <property type="match status" value="1"/>
</dbReference>
<dbReference type="SMART" id="SM00530">
    <property type="entry name" value="HTH_XRE"/>
    <property type="match status" value="1"/>
</dbReference>
<dbReference type="InterPro" id="IPR050807">
    <property type="entry name" value="TransReg_Diox_bact_type"/>
</dbReference>
<dbReference type="Gene3D" id="1.10.260.40">
    <property type="entry name" value="lambda repressor-like DNA-binding domains"/>
    <property type="match status" value="1"/>
</dbReference>
<protein>
    <submittedName>
        <fullName evidence="3">Helix-turn-helix domain-containing protein</fullName>
    </submittedName>
</protein>